<gene>
    <name evidence="1" type="ORF">SAMN02910417_02332</name>
</gene>
<accession>A0A1G6CEU1</accession>
<proteinExistence type="predicted"/>
<dbReference type="Proteomes" id="UP000199228">
    <property type="component" value="Unassembled WGS sequence"/>
</dbReference>
<feature type="non-terminal residue" evidence="1">
    <location>
        <position position="68"/>
    </location>
</feature>
<dbReference type="RefSeq" id="WP_423230185.1">
    <property type="nucleotide sequence ID" value="NZ_FMXR01000018.1"/>
</dbReference>
<organism evidence="1 2">
    <name type="scientific">Eubacterium oxidoreducens</name>
    <dbReference type="NCBI Taxonomy" id="1732"/>
    <lineage>
        <taxon>Bacteria</taxon>
        <taxon>Bacillati</taxon>
        <taxon>Bacillota</taxon>
        <taxon>Clostridia</taxon>
        <taxon>Eubacteriales</taxon>
        <taxon>Eubacteriaceae</taxon>
        <taxon>Eubacterium</taxon>
    </lineage>
</organism>
<reference evidence="1 2" key="1">
    <citation type="submission" date="2016-10" db="EMBL/GenBank/DDBJ databases">
        <authorList>
            <person name="de Groot N.N."/>
        </authorList>
    </citation>
    <scope>NUCLEOTIDE SEQUENCE [LARGE SCALE GENOMIC DNA]</scope>
    <source>
        <strain evidence="1 2">DSM 3217</strain>
    </source>
</reference>
<protein>
    <recommendedName>
        <fullName evidence="3">Transposase</fullName>
    </recommendedName>
</protein>
<evidence type="ECO:0000313" key="2">
    <source>
        <dbReference type="Proteomes" id="UP000199228"/>
    </source>
</evidence>
<name>A0A1G6CEU1_EUBOX</name>
<sequence length="68" mass="7774">MNRIIKIGMDVHSTNYTLCAMEPVIGAEDRVFANIQVTPDYKNILMFIEELKLKLGVSDTYDIECGYE</sequence>
<keyword evidence="2" id="KW-1185">Reference proteome</keyword>
<evidence type="ECO:0008006" key="3">
    <source>
        <dbReference type="Google" id="ProtNLM"/>
    </source>
</evidence>
<dbReference type="AlphaFoldDB" id="A0A1G6CEU1"/>
<evidence type="ECO:0000313" key="1">
    <source>
        <dbReference type="EMBL" id="SDB31335.1"/>
    </source>
</evidence>
<dbReference type="EMBL" id="FMXR01000018">
    <property type="protein sequence ID" value="SDB31335.1"/>
    <property type="molecule type" value="Genomic_DNA"/>
</dbReference>